<keyword evidence="2" id="KW-1185">Reference proteome</keyword>
<name>A0A310SBX1_9HYME</name>
<sequence>MHSLRLVVKYASACGRTEVNACKRIDWKDYLWQRKFRYVLKGLGCMALGDGQSCECAWKMTGWQIFGKRDKPNRVRNVENWDERE</sequence>
<dbReference type="EMBL" id="KQ785468">
    <property type="protein sequence ID" value="OAD47056.1"/>
    <property type="molecule type" value="Genomic_DNA"/>
</dbReference>
<accession>A0A310SBX1</accession>
<gene>
    <name evidence="1" type="ORF">WN48_04617</name>
</gene>
<evidence type="ECO:0000313" key="1">
    <source>
        <dbReference type="EMBL" id="OAD47056.1"/>
    </source>
</evidence>
<evidence type="ECO:0000313" key="2">
    <source>
        <dbReference type="Proteomes" id="UP000250275"/>
    </source>
</evidence>
<dbReference type="AlphaFoldDB" id="A0A310SBX1"/>
<dbReference type="Proteomes" id="UP000250275">
    <property type="component" value="Unassembled WGS sequence"/>
</dbReference>
<protein>
    <submittedName>
        <fullName evidence="1">Uncharacterized protein</fullName>
    </submittedName>
</protein>
<proteinExistence type="predicted"/>
<organism evidence="1 2">
    <name type="scientific">Eufriesea mexicana</name>
    <dbReference type="NCBI Taxonomy" id="516756"/>
    <lineage>
        <taxon>Eukaryota</taxon>
        <taxon>Metazoa</taxon>
        <taxon>Ecdysozoa</taxon>
        <taxon>Arthropoda</taxon>
        <taxon>Hexapoda</taxon>
        <taxon>Insecta</taxon>
        <taxon>Pterygota</taxon>
        <taxon>Neoptera</taxon>
        <taxon>Endopterygota</taxon>
        <taxon>Hymenoptera</taxon>
        <taxon>Apocrita</taxon>
        <taxon>Aculeata</taxon>
        <taxon>Apoidea</taxon>
        <taxon>Anthophila</taxon>
        <taxon>Apidae</taxon>
        <taxon>Eufriesea</taxon>
    </lineage>
</organism>
<reference evidence="1 2" key="1">
    <citation type="submission" date="2015-07" db="EMBL/GenBank/DDBJ databases">
        <title>The genome of Eufriesea mexicana.</title>
        <authorList>
            <person name="Pan H."/>
            <person name="Kapheim K."/>
        </authorList>
    </citation>
    <scope>NUCLEOTIDE SEQUENCE [LARGE SCALE GENOMIC DNA]</scope>
    <source>
        <strain evidence="1">0111107269</strain>
        <tissue evidence="1">Whole body</tissue>
    </source>
</reference>